<name>A0A4R1RIF8_HYDET</name>
<dbReference type="EMBL" id="SLUN01000016">
    <property type="protein sequence ID" value="TCL65874.1"/>
    <property type="molecule type" value="Genomic_DNA"/>
</dbReference>
<evidence type="ECO:0000313" key="1">
    <source>
        <dbReference type="EMBL" id="TCL65874.1"/>
    </source>
</evidence>
<dbReference type="RefSeq" id="WP_132014838.1">
    <property type="nucleotide sequence ID" value="NZ_SLUN01000016.1"/>
</dbReference>
<dbReference type="OrthoDB" id="1958118at2"/>
<gene>
    <name evidence="1" type="ORF">EDC14_10163</name>
</gene>
<comment type="caution">
    <text evidence="1">The sequence shown here is derived from an EMBL/GenBank/DDBJ whole genome shotgun (WGS) entry which is preliminary data.</text>
</comment>
<organism evidence="1 2">
    <name type="scientific">Hydrogenispora ethanolica</name>
    <dbReference type="NCBI Taxonomy" id="1082276"/>
    <lineage>
        <taxon>Bacteria</taxon>
        <taxon>Bacillati</taxon>
        <taxon>Bacillota</taxon>
        <taxon>Hydrogenispora</taxon>
    </lineage>
</organism>
<protein>
    <submittedName>
        <fullName evidence="1">Uncharacterized protein</fullName>
    </submittedName>
</protein>
<dbReference type="Proteomes" id="UP000295008">
    <property type="component" value="Unassembled WGS sequence"/>
</dbReference>
<dbReference type="AlphaFoldDB" id="A0A4R1RIF8"/>
<sequence length="140" mass="14598">MEITIKVNTSQDIAALEKLVQALKASTETAVTAAQEPVNPTPVFMNPVPGAVTNPGPAVNTGSAPWTNQPFTAPVETLPTTTPGYTIEDLAKAASLLAGAGKRDQILALMNSFGVGMLTELPKEHFGAFAVKLRELGAKI</sequence>
<evidence type="ECO:0000313" key="2">
    <source>
        <dbReference type="Proteomes" id="UP000295008"/>
    </source>
</evidence>
<reference evidence="1 2" key="1">
    <citation type="submission" date="2019-03" db="EMBL/GenBank/DDBJ databases">
        <title>Genomic Encyclopedia of Type Strains, Phase IV (KMG-IV): sequencing the most valuable type-strain genomes for metagenomic binning, comparative biology and taxonomic classification.</title>
        <authorList>
            <person name="Goeker M."/>
        </authorList>
    </citation>
    <scope>NUCLEOTIDE SEQUENCE [LARGE SCALE GENOMIC DNA]</scope>
    <source>
        <strain evidence="1 2">LX-B</strain>
    </source>
</reference>
<keyword evidence="2" id="KW-1185">Reference proteome</keyword>
<proteinExistence type="predicted"/>
<accession>A0A4R1RIF8</accession>